<dbReference type="GO" id="GO:0003887">
    <property type="term" value="F:DNA-directed DNA polymerase activity"/>
    <property type="evidence" value="ECO:0007669"/>
    <property type="project" value="UniProtKB-KW"/>
</dbReference>
<feature type="compositionally biased region" description="Basic residues" evidence="1">
    <location>
        <begin position="295"/>
        <end position="305"/>
    </location>
</feature>
<feature type="region of interest" description="Disordered" evidence="1">
    <location>
        <begin position="283"/>
        <end position="305"/>
    </location>
</feature>
<dbReference type="AlphaFoldDB" id="A0A9W8LU45"/>
<organism evidence="2 3">
    <name type="scientific">Coemansia guatemalensis</name>
    <dbReference type="NCBI Taxonomy" id="2761395"/>
    <lineage>
        <taxon>Eukaryota</taxon>
        <taxon>Fungi</taxon>
        <taxon>Fungi incertae sedis</taxon>
        <taxon>Zoopagomycota</taxon>
        <taxon>Kickxellomycotina</taxon>
        <taxon>Kickxellomycetes</taxon>
        <taxon>Kickxellales</taxon>
        <taxon>Kickxellaceae</taxon>
        <taxon>Coemansia</taxon>
    </lineage>
</organism>
<evidence type="ECO:0000313" key="2">
    <source>
        <dbReference type="EMBL" id="KAJ2805890.1"/>
    </source>
</evidence>
<dbReference type="EC" id="2.7.7.7" evidence="2"/>
<name>A0A9W8LU45_9FUNG</name>
<comment type="caution">
    <text evidence="2">The sequence shown here is derived from an EMBL/GenBank/DDBJ whole genome shotgun (WGS) entry which is preliminary data.</text>
</comment>
<dbReference type="Proteomes" id="UP001140094">
    <property type="component" value="Unassembled WGS sequence"/>
</dbReference>
<keyword evidence="2" id="KW-0548">Nucleotidyltransferase</keyword>
<keyword evidence="3" id="KW-1185">Reference proteome</keyword>
<keyword evidence="2" id="KW-0239">DNA-directed DNA polymerase</keyword>
<reference evidence="2" key="1">
    <citation type="submission" date="2022-07" db="EMBL/GenBank/DDBJ databases">
        <title>Phylogenomic reconstructions and comparative analyses of Kickxellomycotina fungi.</title>
        <authorList>
            <person name="Reynolds N.K."/>
            <person name="Stajich J.E."/>
            <person name="Barry K."/>
            <person name="Grigoriev I.V."/>
            <person name="Crous P."/>
            <person name="Smith M.E."/>
        </authorList>
    </citation>
    <scope>NUCLEOTIDE SEQUENCE</scope>
    <source>
        <strain evidence="2">NRRL 1565</strain>
    </source>
</reference>
<accession>A0A9W8LU45</accession>
<gene>
    <name evidence="2" type="primary">POL5_1</name>
    <name evidence="2" type="ORF">H4R20_001912</name>
</gene>
<dbReference type="OrthoDB" id="342531at2759"/>
<sequence>MQLLPAIVDLARATQRDSRNRAVHDRAAAILGARRARFPTGFDCDKAVELLALIHERARRAADRGEARVLGNVAAFVSRALLDTDSDTEPRVRELNIASVRDFMTRKASQIHVDFFRAGIEKLLPAQLPVFWHVAVDALANYGHPRQAVNVYRQVQAYTLADTVASTALRVAELPDAATLVEPLLIKLRAALLATVEFAVSDENADAAGGKLVLDSQRLREILQCALQLIRRFAKNDDLAAAATRVLKPDAAWTAAVEALAASPRFTSPVIKKNCDSLANPEQLLAASAAPQTPKKPKTPKKSKN</sequence>
<dbReference type="EMBL" id="JANBUO010000247">
    <property type="protein sequence ID" value="KAJ2805890.1"/>
    <property type="molecule type" value="Genomic_DNA"/>
</dbReference>
<keyword evidence="2" id="KW-0808">Transferase</keyword>
<evidence type="ECO:0000313" key="3">
    <source>
        <dbReference type="Proteomes" id="UP001140094"/>
    </source>
</evidence>
<protein>
    <submittedName>
        <fullName evidence="2">DNA-directed DNA polymerase</fullName>
        <ecNumber evidence="2">2.7.7.7</ecNumber>
    </submittedName>
</protein>
<evidence type="ECO:0000256" key="1">
    <source>
        <dbReference type="SAM" id="MobiDB-lite"/>
    </source>
</evidence>
<proteinExistence type="predicted"/>